<reference evidence="2" key="2">
    <citation type="submission" date="2018-05" db="EMBL/GenBank/DDBJ databases">
        <title>OmerRS3 (Oryza meridionalis Reference Sequence Version 3).</title>
        <authorList>
            <person name="Zhang J."/>
            <person name="Kudrna D."/>
            <person name="Lee S."/>
            <person name="Talag J."/>
            <person name="Welchert J."/>
            <person name="Wing R.A."/>
        </authorList>
    </citation>
    <scope>NUCLEOTIDE SEQUENCE [LARGE SCALE GENOMIC DNA]</scope>
    <source>
        <strain evidence="2">cv. OR44</strain>
    </source>
</reference>
<dbReference type="InterPro" id="IPR015683">
    <property type="entry name" value="Ionotropic_Glu_rcpt"/>
</dbReference>
<dbReference type="STRING" id="40149.A0A0E0ESG5"/>
<evidence type="ECO:0000313" key="2">
    <source>
        <dbReference type="EnsemblPlants" id="OMERI09G08720.1"/>
    </source>
</evidence>
<name>A0A0E0ESG5_9ORYZ</name>
<proteinExistence type="predicted"/>
<feature type="chain" id="PRO_5002358283" description="Glutamate receptor" evidence="1">
    <location>
        <begin position="29"/>
        <end position="154"/>
    </location>
</feature>
<organism evidence="2">
    <name type="scientific">Oryza meridionalis</name>
    <dbReference type="NCBI Taxonomy" id="40149"/>
    <lineage>
        <taxon>Eukaryota</taxon>
        <taxon>Viridiplantae</taxon>
        <taxon>Streptophyta</taxon>
        <taxon>Embryophyta</taxon>
        <taxon>Tracheophyta</taxon>
        <taxon>Spermatophyta</taxon>
        <taxon>Magnoliopsida</taxon>
        <taxon>Liliopsida</taxon>
        <taxon>Poales</taxon>
        <taxon>Poaceae</taxon>
        <taxon>BOP clade</taxon>
        <taxon>Oryzoideae</taxon>
        <taxon>Oryzeae</taxon>
        <taxon>Oryzinae</taxon>
        <taxon>Oryza</taxon>
    </lineage>
</organism>
<dbReference type="PANTHER" id="PTHR34836">
    <property type="entry name" value="OS06G0188250 PROTEIN"/>
    <property type="match status" value="1"/>
</dbReference>
<evidence type="ECO:0008006" key="4">
    <source>
        <dbReference type="Google" id="ProtNLM"/>
    </source>
</evidence>
<dbReference type="EnsemblPlants" id="OMERI09G08720.1">
    <property type="protein sequence ID" value="OMERI09G08720.1"/>
    <property type="gene ID" value="OMERI09G08720"/>
</dbReference>
<dbReference type="Proteomes" id="UP000008021">
    <property type="component" value="Chromosome 9"/>
</dbReference>
<dbReference type="AlphaFoldDB" id="A0A0E0ESG5"/>
<sequence length="154" mass="16667">MEAGARLTFVMPLVVVLLLMIFSLGVRGVDVVVDGGGGAQRRRVEVGVILDRRTWLGNISWACMELAVEDFYADEERASYSTALRLHLRDTRLDAVDAASAGLLGLRRAHIFQAEASFASGSGLRRPGWRRPSRAPGSASPRAAAVAIEKVSIY</sequence>
<dbReference type="Gramene" id="OMERI09G08720.1">
    <property type="protein sequence ID" value="OMERI09G08720.1"/>
    <property type="gene ID" value="OMERI09G08720"/>
</dbReference>
<protein>
    <recommendedName>
        <fullName evidence="4">Glutamate receptor</fullName>
    </recommendedName>
</protein>
<reference evidence="2" key="1">
    <citation type="submission" date="2015-04" db="UniProtKB">
        <authorList>
            <consortium name="EnsemblPlants"/>
        </authorList>
    </citation>
    <scope>IDENTIFICATION</scope>
</reference>
<dbReference type="PANTHER" id="PTHR34836:SF1">
    <property type="entry name" value="OS09G0428600 PROTEIN"/>
    <property type="match status" value="1"/>
</dbReference>
<keyword evidence="1" id="KW-0732">Signal</keyword>
<feature type="signal peptide" evidence="1">
    <location>
        <begin position="1"/>
        <end position="28"/>
    </location>
</feature>
<keyword evidence="3" id="KW-1185">Reference proteome</keyword>
<evidence type="ECO:0000256" key="1">
    <source>
        <dbReference type="SAM" id="SignalP"/>
    </source>
</evidence>
<accession>A0A0E0ESG5</accession>
<evidence type="ECO:0000313" key="3">
    <source>
        <dbReference type="Proteomes" id="UP000008021"/>
    </source>
</evidence>
<dbReference type="HOGENOM" id="CLU_1707123_0_0_1"/>